<keyword evidence="2" id="KW-1185">Reference proteome</keyword>
<name>A0A4D6LME9_VIGUN</name>
<protein>
    <submittedName>
        <fullName evidence="1">Uncharacterized protein</fullName>
    </submittedName>
</protein>
<gene>
    <name evidence="1" type="ORF">DEO72_LG4g931</name>
</gene>
<dbReference type="EMBL" id="CP039348">
    <property type="protein sequence ID" value="QCD89979.1"/>
    <property type="molecule type" value="Genomic_DNA"/>
</dbReference>
<dbReference type="Proteomes" id="UP000501690">
    <property type="component" value="Linkage Group LG4"/>
</dbReference>
<proteinExistence type="predicted"/>
<reference evidence="1 2" key="1">
    <citation type="submission" date="2019-04" db="EMBL/GenBank/DDBJ databases">
        <title>An improved genome assembly and genetic linkage map for asparagus bean, Vigna unguiculata ssp. sesquipedialis.</title>
        <authorList>
            <person name="Xia Q."/>
            <person name="Zhang R."/>
            <person name="Dong Y."/>
        </authorList>
    </citation>
    <scope>NUCLEOTIDE SEQUENCE [LARGE SCALE GENOMIC DNA]</scope>
    <source>
        <tissue evidence="1">Leaf</tissue>
    </source>
</reference>
<sequence>MDVDDTTIEKAEGKMAMIENVRDEDDVGDGFEEETMMKMIVMHLGMLHALC</sequence>
<evidence type="ECO:0000313" key="2">
    <source>
        <dbReference type="Proteomes" id="UP000501690"/>
    </source>
</evidence>
<accession>A0A4D6LME9</accession>
<evidence type="ECO:0000313" key="1">
    <source>
        <dbReference type="EMBL" id="QCD89979.1"/>
    </source>
</evidence>
<organism evidence="1 2">
    <name type="scientific">Vigna unguiculata</name>
    <name type="common">Cowpea</name>
    <dbReference type="NCBI Taxonomy" id="3917"/>
    <lineage>
        <taxon>Eukaryota</taxon>
        <taxon>Viridiplantae</taxon>
        <taxon>Streptophyta</taxon>
        <taxon>Embryophyta</taxon>
        <taxon>Tracheophyta</taxon>
        <taxon>Spermatophyta</taxon>
        <taxon>Magnoliopsida</taxon>
        <taxon>eudicotyledons</taxon>
        <taxon>Gunneridae</taxon>
        <taxon>Pentapetalae</taxon>
        <taxon>rosids</taxon>
        <taxon>fabids</taxon>
        <taxon>Fabales</taxon>
        <taxon>Fabaceae</taxon>
        <taxon>Papilionoideae</taxon>
        <taxon>50 kb inversion clade</taxon>
        <taxon>NPAAA clade</taxon>
        <taxon>indigoferoid/millettioid clade</taxon>
        <taxon>Phaseoleae</taxon>
        <taxon>Vigna</taxon>
    </lineage>
</organism>
<dbReference type="AlphaFoldDB" id="A0A4D6LME9"/>